<feature type="region of interest" description="Disordered" evidence="1">
    <location>
        <begin position="332"/>
        <end position="352"/>
    </location>
</feature>
<accession>A0AAN9Q945</accession>
<dbReference type="AlphaFoldDB" id="A0AAN9Q945"/>
<protein>
    <submittedName>
        <fullName evidence="2">Uncharacterized protein</fullName>
    </submittedName>
</protein>
<dbReference type="Gene3D" id="1.20.1250.20">
    <property type="entry name" value="MFS general substrate transporter like domains"/>
    <property type="match status" value="1"/>
</dbReference>
<evidence type="ECO:0000313" key="2">
    <source>
        <dbReference type="EMBL" id="KAK7326149.1"/>
    </source>
</evidence>
<keyword evidence="3" id="KW-1185">Reference proteome</keyword>
<dbReference type="EMBL" id="JAYMYR010000076">
    <property type="protein sequence ID" value="KAK7326149.1"/>
    <property type="molecule type" value="Genomic_DNA"/>
</dbReference>
<dbReference type="Proteomes" id="UP001374584">
    <property type="component" value="Unassembled WGS sequence"/>
</dbReference>
<organism evidence="2 3">
    <name type="scientific">Phaseolus coccineus</name>
    <name type="common">Scarlet runner bean</name>
    <name type="synonym">Phaseolus multiflorus</name>
    <dbReference type="NCBI Taxonomy" id="3886"/>
    <lineage>
        <taxon>Eukaryota</taxon>
        <taxon>Viridiplantae</taxon>
        <taxon>Streptophyta</taxon>
        <taxon>Embryophyta</taxon>
        <taxon>Tracheophyta</taxon>
        <taxon>Spermatophyta</taxon>
        <taxon>Magnoliopsida</taxon>
        <taxon>eudicotyledons</taxon>
        <taxon>Gunneridae</taxon>
        <taxon>Pentapetalae</taxon>
        <taxon>rosids</taxon>
        <taxon>fabids</taxon>
        <taxon>Fabales</taxon>
        <taxon>Fabaceae</taxon>
        <taxon>Papilionoideae</taxon>
        <taxon>50 kb inversion clade</taxon>
        <taxon>NPAAA clade</taxon>
        <taxon>indigoferoid/millettioid clade</taxon>
        <taxon>Phaseoleae</taxon>
        <taxon>Phaseolus</taxon>
    </lineage>
</organism>
<gene>
    <name evidence="2" type="ORF">VNO80_33224</name>
</gene>
<sequence length="498" mass="55684">MGTASADWQHRGNRVSKDWKGIVIAKVFAGGACGLSGPAVVTYMSEIAVCPAVPSDFSACFQCLLLLVNSPARSVCKFSTRPSPTSTFMPFYSEFVYFGLFGLAVLYLPESPRECPHALKSHVTDWKAWLLLRGRHEKAKRMLGRLSARYCGNPYIWGYTTYFFQLAGVADPFLARPIINCINVGTIIGSFYLSIASVDGTGSVGLRGHGPLQLCHWRADWPCRDHFPRASRQEYRPRSGHPICLWHHLCESHASTSDASKLIWRQTYTTPYMLSDQHADGASRLVSSLEASVCSTGSRPTFCIPRPRTAPMPSWDELYERGVPPVTLGIQRQPSRPKVRARSARRKPGNMYLPRTPHAFISRCFSMAHPSLNTPHRLETCSRALHNSQSEATTTRRTVEIDHGGAVEWLADEGQVEEWLGPEQLASHDNFANDIGAVTIDADLGDTGCWSAYGRVRQYQNRMQPQMEVDHDVPLTCLIVQGEIRQSARTRAWCTHFR</sequence>
<dbReference type="InterPro" id="IPR036259">
    <property type="entry name" value="MFS_trans_sf"/>
</dbReference>
<name>A0AAN9Q945_PHACN</name>
<feature type="compositionally biased region" description="Basic residues" evidence="1">
    <location>
        <begin position="335"/>
        <end position="348"/>
    </location>
</feature>
<evidence type="ECO:0000313" key="3">
    <source>
        <dbReference type="Proteomes" id="UP001374584"/>
    </source>
</evidence>
<reference evidence="2 3" key="1">
    <citation type="submission" date="2024-01" db="EMBL/GenBank/DDBJ databases">
        <title>The genomes of 5 underutilized Papilionoideae crops provide insights into root nodulation and disease resistanc.</title>
        <authorList>
            <person name="Jiang F."/>
        </authorList>
    </citation>
    <scope>NUCLEOTIDE SEQUENCE [LARGE SCALE GENOMIC DNA]</scope>
    <source>
        <strain evidence="2">JINMINGXINNONG_FW02</strain>
        <tissue evidence="2">Leaves</tissue>
    </source>
</reference>
<comment type="caution">
    <text evidence="2">The sequence shown here is derived from an EMBL/GenBank/DDBJ whole genome shotgun (WGS) entry which is preliminary data.</text>
</comment>
<evidence type="ECO:0000256" key="1">
    <source>
        <dbReference type="SAM" id="MobiDB-lite"/>
    </source>
</evidence>
<proteinExistence type="predicted"/>